<dbReference type="InterPro" id="IPR054195">
    <property type="entry name" value="DUF6900"/>
</dbReference>
<dbReference type="Pfam" id="PF21841">
    <property type="entry name" value="DUF6900"/>
    <property type="match status" value="1"/>
</dbReference>
<accession>A0ABM8NCA2</accession>
<evidence type="ECO:0000313" key="2">
    <source>
        <dbReference type="EMBL" id="CAD6517075.1"/>
    </source>
</evidence>
<name>A0ABM8NCA2_9BURK</name>
<dbReference type="RefSeq" id="WP_201694615.1">
    <property type="nucleotide sequence ID" value="NZ_CAJHCQ010000002.1"/>
</dbReference>
<protein>
    <recommendedName>
        <fullName evidence="1">DUF6900 domain-containing protein</fullName>
    </recommendedName>
</protein>
<comment type="caution">
    <text evidence="2">The sequence shown here is derived from an EMBL/GenBank/DDBJ whole genome shotgun (WGS) entry which is preliminary data.</text>
</comment>
<feature type="domain" description="DUF6900" evidence="1">
    <location>
        <begin position="12"/>
        <end position="57"/>
    </location>
</feature>
<reference evidence="2 3" key="1">
    <citation type="submission" date="2020-10" db="EMBL/GenBank/DDBJ databases">
        <authorList>
            <person name="Peeters C."/>
        </authorList>
    </citation>
    <scope>NUCLEOTIDE SEQUENCE [LARGE SCALE GENOMIC DNA]</scope>
    <source>
        <strain evidence="2 3">LMG 27952</strain>
    </source>
</reference>
<evidence type="ECO:0000259" key="1">
    <source>
        <dbReference type="Pfam" id="PF21841"/>
    </source>
</evidence>
<gene>
    <name evidence="2" type="ORF">LMG27952_00798</name>
</gene>
<dbReference type="Proteomes" id="UP000656319">
    <property type="component" value="Unassembled WGS sequence"/>
</dbReference>
<sequence>MDKAAENEVHWESLKAIAREELGISSLTESGKVSTDVRLVRIAALASAFERAYDFGLLMGHMVARAEQGKAMGSKLRCRAEQEWVRASADDLMSTRSHSH</sequence>
<evidence type="ECO:0000313" key="3">
    <source>
        <dbReference type="Proteomes" id="UP000656319"/>
    </source>
</evidence>
<organism evidence="2 3">
    <name type="scientific">Paraburkholderia hiiakae</name>
    <dbReference type="NCBI Taxonomy" id="1081782"/>
    <lineage>
        <taxon>Bacteria</taxon>
        <taxon>Pseudomonadati</taxon>
        <taxon>Pseudomonadota</taxon>
        <taxon>Betaproteobacteria</taxon>
        <taxon>Burkholderiales</taxon>
        <taxon>Burkholderiaceae</taxon>
        <taxon>Paraburkholderia</taxon>
    </lineage>
</organism>
<proteinExistence type="predicted"/>
<dbReference type="EMBL" id="CAJHCQ010000002">
    <property type="protein sequence ID" value="CAD6517075.1"/>
    <property type="molecule type" value="Genomic_DNA"/>
</dbReference>
<keyword evidence="3" id="KW-1185">Reference proteome</keyword>